<dbReference type="OMA" id="CPIEHEK"/>
<name>M8A6A1_TRIUA</name>
<feature type="domain" description="Cathepsin propeptide inhibitor" evidence="4">
    <location>
        <begin position="81"/>
        <end position="151"/>
    </location>
</feature>
<evidence type="ECO:0000256" key="2">
    <source>
        <dbReference type="ARBA" id="ARBA00023157"/>
    </source>
</evidence>
<dbReference type="InterPro" id="IPR000668">
    <property type="entry name" value="Peptidase_C1A_C"/>
</dbReference>
<dbReference type="InterPro" id="IPR013128">
    <property type="entry name" value="Peptidase_C1A"/>
</dbReference>
<dbReference type="InterPro" id="IPR039417">
    <property type="entry name" value="Peptidase_C1A_papain-like"/>
</dbReference>
<dbReference type="EMBL" id="KD012516">
    <property type="protein sequence ID" value="EMS67957.1"/>
    <property type="molecule type" value="Genomic_DNA"/>
</dbReference>
<dbReference type="eggNOG" id="KOG1543">
    <property type="taxonomic scope" value="Eukaryota"/>
</dbReference>
<dbReference type="PROSITE" id="PS00640">
    <property type="entry name" value="THIOL_PROTEASE_ASN"/>
    <property type="match status" value="1"/>
</dbReference>
<dbReference type="Gene3D" id="3.90.70.10">
    <property type="entry name" value="Cysteine proteinases"/>
    <property type="match status" value="1"/>
</dbReference>
<dbReference type="InterPro" id="IPR013201">
    <property type="entry name" value="Prot_inhib_I29"/>
</dbReference>
<accession>M8A6A1</accession>
<evidence type="ECO:0000313" key="5">
    <source>
        <dbReference type="EMBL" id="EMS67957.1"/>
    </source>
</evidence>
<dbReference type="SMART" id="SM00848">
    <property type="entry name" value="Inhibitor_I29"/>
    <property type="match status" value="1"/>
</dbReference>
<dbReference type="Pfam" id="PF08246">
    <property type="entry name" value="Inhibitor_I29"/>
    <property type="match status" value="1"/>
</dbReference>
<dbReference type="PRINTS" id="PR00705">
    <property type="entry name" value="PAPAIN"/>
</dbReference>
<keyword evidence="2" id="KW-1015">Disulfide bond</keyword>
<dbReference type="Pfam" id="PF00112">
    <property type="entry name" value="Peptidase_C1"/>
    <property type="match status" value="1"/>
</dbReference>
<evidence type="ECO:0000259" key="4">
    <source>
        <dbReference type="SMART" id="SM00848"/>
    </source>
</evidence>
<organism evidence="5">
    <name type="scientific">Triticum urartu</name>
    <name type="common">Red wild einkorn</name>
    <name type="synonym">Crithodium urartu</name>
    <dbReference type="NCBI Taxonomy" id="4572"/>
    <lineage>
        <taxon>Eukaryota</taxon>
        <taxon>Viridiplantae</taxon>
        <taxon>Streptophyta</taxon>
        <taxon>Embryophyta</taxon>
        <taxon>Tracheophyta</taxon>
        <taxon>Spermatophyta</taxon>
        <taxon>Magnoliopsida</taxon>
        <taxon>Liliopsida</taxon>
        <taxon>Poales</taxon>
        <taxon>Poaceae</taxon>
        <taxon>BOP clade</taxon>
        <taxon>Pooideae</taxon>
        <taxon>Triticodae</taxon>
        <taxon>Triticeae</taxon>
        <taxon>Triticinae</taxon>
        <taxon>Triticum</taxon>
    </lineage>
</organism>
<proteinExistence type="inferred from homology"/>
<dbReference type="PANTHER" id="PTHR12411">
    <property type="entry name" value="CYSTEINE PROTEASE FAMILY C1-RELATED"/>
    <property type="match status" value="1"/>
</dbReference>
<evidence type="ECO:0000259" key="3">
    <source>
        <dbReference type="SMART" id="SM00645"/>
    </source>
</evidence>
<dbReference type="STRING" id="4572.M8A6A1"/>
<evidence type="ECO:0000256" key="1">
    <source>
        <dbReference type="ARBA" id="ARBA00008455"/>
    </source>
</evidence>
<dbReference type="GO" id="GO:0006508">
    <property type="term" value="P:proteolysis"/>
    <property type="evidence" value="ECO:0007669"/>
    <property type="project" value="InterPro"/>
</dbReference>
<dbReference type="SMART" id="SM00645">
    <property type="entry name" value="Pept_C1"/>
    <property type="match status" value="1"/>
</dbReference>
<gene>
    <name evidence="5" type="ORF">TRIUR3_18065</name>
</gene>
<dbReference type="AlphaFoldDB" id="M8A6A1"/>
<dbReference type="FunFam" id="3.90.70.10:FF:000332">
    <property type="entry name" value="Cathepsin L1"/>
    <property type="match status" value="1"/>
</dbReference>
<dbReference type="SUPFAM" id="SSF54001">
    <property type="entry name" value="Cysteine proteinases"/>
    <property type="match status" value="1"/>
</dbReference>
<feature type="domain" description="Peptidase C1A papain C-terminal" evidence="3">
    <location>
        <begin position="178"/>
        <end position="396"/>
    </location>
</feature>
<dbReference type="GO" id="GO:0008234">
    <property type="term" value="F:cysteine-type peptidase activity"/>
    <property type="evidence" value="ECO:0007669"/>
    <property type="project" value="InterPro"/>
</dbReference>
<protein>
    <submittedName>
        <fullName evidence="5">Fruit bromelain</fullName>
    </submittedName>
</protein>
<dbReference type="InterPro" id="IPR038765">
    <property type="entry name" value="Papain-like_cys_pep_sf"/>
</dbReference>
<dbReference type="InterPro" id="IPR025661">
    <property type="entry name" value="Pept_asp_AS"/>
</dbReference>
<comment type="similarity">
    <text evidence="1">Belongs to the peptidase C1 family.</text>
</comment>
<sequence length="397" mass="43006">MGLKCVGGEEFVGLLPELPTRPDPLAGRRHRRPGAEAGSNHPNLSVFIGTEGEDDISSTASLPAANPAPWELPESEMRAKWSRWMTKYSKRYSGPEEKEKRFQIFKQNTNSIGAFASQTSVNAVVGGFGPQTITTVTVGMNRFGDLNPSEVAEQFTGSNNTGFIPEAPTYLPYEDSRKSCCVDWRSHGAVTGVKFQGTCLSCWAFAAVAAIEGMNKIRTGELVSLSEQQLVDCDTGSSGCSGGRSDTALGLLASHGGITSEERYPYSGYSGSCDVDKLLFDHQASVTGFKSVPPNDERQLALAVAQQPVTVYIDASTWDFQFYSSGIYKGPCSAEAGRVNHAVTIVGYCEKFGEKFWIAKNSWSNDWGDQGYIYLAKDVYWPTGTCGLATSPFYPTA</sequence>
<dbReference type="CDD" id="cd02248">
    <property type="entry name" value="Peptidase_C1A"/>
    <property type="match status" value="1"/>
</dbReference>
<reference evidence="5" key="1">
    <citation type="journal article" date="2013" name="Nature">
        <title>Draft genome of the wheat A-genome progenitor Triticum urartu.</title>
        <authorList>
            <person name="Ling H.Q."/>
            <person name="Zhao S."/>
            <person name="Liu D."/>
            <person name="Wang J."/>
            <person name="Sun H."/>
            <person name="Zhang C."/>
            <person name="Fan H."/>
            <person name="Li D."/>
            <person name="Dong L."/>
            <person name="Tao Y."/>
            <person name="Gao C."/>
            <person name="Wu H."/>
            <person name="Li Y."/>
            <person name="Cui Y."/>
            <person name="Guo X."/>
            <person name="Zheng S."/>
            <person name="Wang B."/>
            <person name="Yu K."/>
            <person name="Liang Q."/>
            <person name="Yang W."/>
            <person name="Lou X."/>
            <person name="Chen J."/>
            <person name="Feng M."/>
            <person name="Jian J."/>
            <person name="Zhang X."/>
            <person name="Luo G."/>
            <person name="Jiang Y."/>
            <person name="Liu J."/>
            <person name="Wang Z."/>
            <person name="Sha Y."/>
            <person name="Zhang B."/>
            <person name="Wu H."/>
            <person name="Tang D."/>
            <person name="Shen Q."/>
            <person name="Xue P."/>
            <person name="Zou S."/>
            <person name="Wang X."/>
            <person name="Liu X."/>
            <person name="Wang F."/>
            <person name="Yang Y."/>
            <person name="An X."/>
            <person name="Dong Z."/>
            <person name="Zhang K."/>
            <person name="Zhang X."/>
            <person name="Luo M.C."/>
            <person name="Dvorak J."/>
            <person name="Tong Y."/>
            <person name="Wang J."/>
            <person name="Yang H."/>
            <person name="Li Z."/>
            <person name="Wang D."/>
            <person name="Zhang A."/>
            <person name="Wang J."/>
        </authorList>
    </citation>
    <scope>NUCLEOTIDE SEQUENCE</scope>
</reference>